<name>A0ABR8EDU3_9CYAN</name>
<gene>
    <name evidence="1" type="ORF">H6G72_14485</name>
</gene>
<comment type="caution">
    <text evidence="1">The sequence shown here is derived from an EMBL/GenBank/DDBJ whole genome shotgun (WGS) entry which is preliminary data.</text>
</comment>
<organism evidence="1 2">
    <name type="scientific">Planktothricoides raciborskii FACHB-1370</name>
    <dbReference type="NCBI Taxonomy" id="2949576"/>
    <lineage>
        <taxon>Bacteria</taxon>
        <taxon>Bacillati</taxon>
        <taxon>Cyanobacteriota</taxon>
        <taxon>Cyanophyceae</taxon>
        <taxon>Oscillatoriophycideae</taxon>
        <taxon>Oscillatoriales</taxon>
        <taxon>Oscillatoriaceae</taxon>
        <taxon>Planktothricoides</taxon>
    </lineage>
</organism>
<reference evidence="1 2" key="1">
    <citation type="journal article" date="2020" name="ISME J.">
        <title>Comparative genomics reveals insights into cyanobacterial evolution and habitat adaptation.</title>
        <authorList>
            <person name="Chen M.Y."/>
            <person name="Teng W.K."/>
            <person name="Zhao L."/>
            <person name="Hu C.X."/>
            <person name="Zhou Y.K."/>
            <person name="Han B.P."/>
            <person name="Song L.R."/>
            <person name="Shu W.S."/>
        </authorList>
    </citation>
    <scope>NUCLEOTIDE SEQUENCE [LARGE SCALE GENOMIC DNA]</scope>
    <source>
        <strain evidence="1 2">FACHB-1370</strain>
    </source>
</reference>
<dbReference type="RefSeq" id="WP_206756760.1">
    <property type="nucleotide sequence ID" value="NZ_JACJSK010000018.1"/>
</dbReference>
<evidence type="ECO:0000313" key="1">
    <source>
        <dbReference type="EMBL" id="MBD2545019.1"/>
    </source>
</evidence>
<accession>A0ABR8EDU3</accession>
<evidence type="ECO:0000313" key="2">
    <source>
        <dbReference type="Proteomes" id="UP000641954"/>
    </source>
</evidence>
<keyword evidence="2" id="KW-1185">Reference proteome</keyword>
<dbReference type="Proteomes" id="UP000641954">
    <property type="component" value="Unassembled WGS sequence"/>
</dbReference>
<proteinExistence type="predicted"/>
<dbReference type="EMBL" id="JACJSK010000018">
    <property type="protein sequence ID" value="MBD2545019.1"/>
    <property type="molecule type" value="Genomic_DNA"/>
</dbReference>
<protein>
    <submittedName>
        <fullName evidence="1">Uncharacterized protein</fullName>
    </submittedName>
</protein>
<sequence length="59" mass="6701">MTANTQGWATTAPWNCPYGQRSRYGAISRRPISLYSSLGQFFFEKINSCGFILKFPADF</sequence>